<comment type="caution">
    <text evidence="1">The sequence shown here is derived from an EMBL/GenBank/DDBJ whole genome shotgun (WGS) entry which is preliminary data.</text>
</comment>
<dbReference type="STRING" id="1423801.FD50_GL001421"/>
<reference evidence="1 2" key="1">
    <citation type="journal article" date="2015" name="Genome Announc.">
        <title>Expanding the biotechnology potential of lactobacilli through comparative genomics of 213 strains and associated genera.</title>
        <authorList>
            <person name="Sun Z."/>
            <person name="Harris H.M."/>
            <person name="McCann A."/>
            <person name="Guo C."/>
            <person name="Argimon S."/>
            <person name="Zhang W."/>
            <person name="Yang X."/>
            <person name="Jeffery I.B."/>
            <person name="Cooney J.C."/>
            <person name="Kagawa T.F."/>
            <person name="Liu W."/>
            <person name="Song Y."/>
            <person name="Salvetti E."/>
            <person name="Wrobel A."/>
            <person name="Rasinkangas P."/>
            <person name="Parkhill J."/>
            <person name="Rea M.C."/>
            <person name="O'Sullivan O."/>
            <person name="Ritari J."/>
            <person name="Douillard F.P."/>
            <person name="Paul Ross R."/>
            <person name="Yang R."/>
            <person name="Briner A.E."/>
            <person name="Felis G.E."/>
            <person name="de Vos W.M."/>
            <person name="Barrangou R."/>
            <person name="Klaenhammer T.R."/>
            <person name="Caufield P.W."/>
            <person name="Cui Y."/>
            <person name="Zhang H."/>
            <person name="O'Toole P.W."/>
        </authorList>
    </citation>
    <scope>NUCLEOTIDE SEQUENCE [LARGE SCALE GENOMIC DNA]</scope>
    <source>
        <strain evidence="1 2">DSM 16230</strain>
    </source>
</reference>
<evidence type="ECO:0000313" key="1">
    <source>
        <dbReference type="EMBL" id="KRL97440.1"/>
    </source>
</evidence>
<sequence>MRLKTADLTTIYLREPINGQDDEGNIIKNGWGDPITIKMNVQSAGGTVNAQIWGKDLKYIKSCKYQGNLINEGQQENWGICLHVAKDEEPDYLINSIQTFSDHKNITLEKRNKGSDSNG</sequence>
<dbReference type="Proteomes" id="UP000051166">
    <property type="component" value="Unassembled WGS sequence"/>
</dbReference>
<dbReference type="OrthoDB" id="2637769at2"/>
<dbReference type="EMBL" id="AZFQ01000052">
    <property type="protein sequence ID" value="KRL97440.1"/>
    <property type="molecule type" value="Genomic_DNA"/>
</dbReference>
<proteinExistence type="predicted"/>
<name>A0A0R1UW44_9LACO</name>
<accession>A0A0R1UW44</accession>
<dbReference type="PATRIC" id="fig|1423801.4.peg.1456"/>
<keyword evidence="2" id="KW-1185">Reference proteome</keyword>
<evidence type="ECO:0000313" key="2">
    <source>
        <dbReference type="Proteomes" id="UP000051166"/>
    </source>
</evidence>
<organism evidence="1 2">
    <name type="scientific">Liquorilactobacillus satsumensis DSM 16230 = JCM 12392</name>
    <dbReference type="NCBI Taxonomy" id="1423801"/>
    <lineage>
        <taxon>Bacteria</taxon>
        <taxon>Bacillati</taxon>
        <taxon>Bacillota</taxon>
        <taxon>Bacilli</taxon>
        <taxon>Lactobacillales</taxon>
        <taxon>Lactobacillaceae</taxon>
        <taxon>Liquorilactobacillus</taxon>
    </lineage>
</organism>
<dbReference type="AlphaFoldDB" id="A0A0R1UW44"/>
<protein>
    <submittedName>
        <fullName evidence="1">Prophage protein</fullName>
    </submittedName>
</protein>
<dbReference type="RefSeq" id="WP_056961229.1">
    <property type="nucleotide sequence ID" value="NZ_AZFQ01000052.1"/>
</dbReference>
<dbReference type="GeneID" id="98308720"/>
<gene>
    <name evidence="1" type="ORF">FD50_GL001421</name>
</gene>